<proteinExistence type="predicted"/>
<evidence type="ECO:0000313" key="2">
    <source>
        <dbReference type="EMBL" id="RWQ94217.1"/>
    </source>
</evidence>
<evidence type="ECO:0000313" key="3">
    <source>
        <dbReference type="Proteomes" id="UP000283841"/>
    </source>
</evidence>
<dbReference type="STRING" id="264951.A0A443HQY2"/>
<dbReference type="PANTHER" id="PTHR37540">
    <property type="entry name" value="TRANSCRIPTION FACTOR (ACR-2), PUTATIVE-RELATED-RELATED"/>
    <property type="match status" value="1"/>
</dbReference>
<protein>
    <submittedName>
        <fullName evidence="2">Uncharacterized protein</fullName>
    </submittedName>
</protein>
<dbReference type="GeneID" id="39596636"/>
<gene>
    <name evidence="2" type="ORF">C8Q69DRAFT_320480</name>
</gene>
<feature type="compositionally biased region" description="Polar residues" evidence="1">
    <location>
        <begin position="139"/>
        <end position="150"/>
    </location>
</feature>
<dbReference type="EMBL" id="RCNU01000008">
    <property type="protein sequence ID" value="RWQ94217.1"/>
    <property type="molecule type" value="Genomic_DNA"/>
</dbReference>
<dbReference type="InterPro" id="IPR021858">
    <property type="entry name" value="Fun_TF"/>
</dbReference>
<feature type="region of interest" description="Disordered" evidence="1">
    <location>
        <begin position="139"/>
        <end position="159"/>
    </location>
</feature>
<accession>A0A443HQY2</accession>
<feature type="region of interest" description="Disordered" evidence="1">
    <location>
        <begin position="1"/>
        <end position="95"/>
    </location>
</feature>
<dbReference type="Pfam" id="PF11951">
    <property type="entry name" value="Fungal_trans_2"/>
    <property type="match status" value="1"/>
</dbReference>
<feature type="compositionally biased region" description="Low complexity" evidence="1">
    <location>
        <begin position="27"/>
        <end position="48"/>
    </location>
</feature>
<reference evidence="2 3" key="1">
    <citation type="journal article" date="2018" name="Front. Microbiol.">
        <title>Genomic and genetic insights into a cosmopolitan fungus, Paecilomyces variotii (Eurotiales).</title>
        <authorList>
            <person name="Urquhart A.S."/>
            <person name="Mondo S.J."/>
            <person name="Makela M.R."/>
            <person name="Hane J.K."/>
            <person name="Wiebenga A."/>
            <person name="He G."/>
            <person name="Mihaltcheva S."/>
            <person name="Pangilinan J."/>
            <person name="Lipzen A."/>
            <person name="Barry K."/>
            <person name="de Vries R.P."/>
            <person name="Grigoriev I.V."/>
            <person name="Idnurm A."/>
        </authorList>
    </citation>
    <scope>NUCLEOTIDE SEQUENCE [LARGE SCALE GENOMIC DNA]</scope>
    <source>
        <strain evidence="2 3">CBS 101075</strain>
    </source>
</reference>
<dbReference type="RefSeq" id="XP_028483862.1">
    <property type="nucleotide sequence ID" value="XM_028627359.1"/>
</dbReference>
<comment type="caution">
    <text evidence="2">The sequence shown here is derived from an EMBL/GenBank/DDBJ whole genome shotgun (WGS) entry which is preliminary data.</text>
</comment>
<dbReference type="AlphaFoldDB" id="A0A443HQY2"/>
<sequence>MDAKQSPDGPAPQISSFEEKPLPLITKPASWSSPSEASSTPETSPKSTSRGDAGKNAAPKHRRPHKASTAASKSTLFWVHTDPQSASGSKKEETLKRIRSHVMSEHNRKKRLENAKRYKGKTWKNLAFQPVEPIIAGRSSTSPVELSPGTSPDRGSIAYSDQSDDSLTTYFPMRNGSSYTPALSLHDLAYPIPPTDPWTYLGRGSNDPFNVMQVPLSSRMQSHLQLFLCDLTRLAYPLMRQTNSRLQSHWASLVQKDPAPLHATICVAASNCAVRSGEFPLLDPTKSYSSTYVFDAFHHRGETIKLVNSGLSNPAKASSDALIAAVSILISIEIASGNPEDLKIHLAGLRQMVSLRSNFADVAPDVRFQISWTDIRVACMALTRPIFPFIRYSRPPQIPDLGPYGGSFPIASRLLSFAQIPGFFSTSMISTIYDLLDLTQYAECVKGVSGYPQGFITEEVEDYFNNEVLYVEYSIHRDRFTELGIPKGDHTVEGCVRLACLIFHNTSIWGFYPQMAAVFPKPISALKNALEITIFAGYYELCRDLLIWLLFIGASSTQYYHQRERSFFVRELATAVNLHGLESWQELRALLSQFFYIDRCYLQSCRDLWDEVQGVLLRQ</sequence>
<dbReference type="PANTHER" id="PTHR37540:SF5">
    <property type="entry name" value="TRANSCRIPTION FACTOR DOMAIN-CONTAINING PROTEIN"/>
    <property type="match status" value="1"/>
</dbReference>
<dbReference type="Proteomes" id="UP000283841">
    <property type="component" value="Unassembled WGS sequence"/>
</dbReference>
<name>A0A443HQY2_BYSSP</name>
<keyword evidence="3" id="KW-1185">Reference proteome</keyword>
<dbReference type="VEuPathDB" id="FungiDB:C8Q69DRAFT_320480"/>
<organism evidence="2 3">
    <name type="scientific">Byssochlamys spectabilis</name>
    <name type="common">Paecilomyces variotii</name>
    <dbReference type="NCBI Taxonomy" id="264951"/>
    <lineage>
        <taxon>Eukaryota</taxon>
        <taxon>Fungi</taxon>
        <taxon>Dikarya</taxon>
        <taxon>Ascomycota</taxon>
        <taxon>Pezizomycotina</taxon>
        <taxon>Eurotiomycetes</taxon>
        <taxon>Eurotiomycetidae</taxon>
        <taxon>Eurotiales</taxon>
        <taxon>Thermoascaceae</taxon>
        <taxon>Paecilomyces</taxon>
    </lineage>
</organism>
<evidence type="ECO:0000256" key="1">
    <source>
        <dbReference type="SAM" id="MobiDB-lite"/>
    </source>
</evidence>